<gene>
    <name evidence="1" type="ORF">VP01_356g2</name>
</gene>
<evidence type="ECO:0000313" key="1">
    <source>
        <dbReference type="EMBL" id="KNZ52449.1"/>
    </source>
</evidence>
<dbReference type="AlphaFoldDB" id="A0A0L6UVD9"/>
<keyword evidence="2" id="KW-1185">Reference proteome</keyword>
<dbReference type="VEuPathDB" id="FungiDB:VP01_356g2"/>
<name>A0A0L6UVD9_9BASI</name>
<reference evidence="1 2" key="1">
    <citation type="submission" date="2015-08" db="EMBL/GenBank/DDBJ databases">
        <title>Next Generation Sequencing and Analysis of the Genome of Puccinia sorghi L Schw, the Causal Agent of Maize Common Rust.</title>
        <authorList>
            <person name="Rochi L."/>
            <person name="Burguener G."/>
            <person name="Darino M."/>
            <person name="Turjanski A."/>
            <person name="Kreff E."/>
            <person name="Dieguez M.J."/>
            <person name="Sacco F."/>
        </authorList>
    </citation>
    <scope>NUCLEOTIDE SEQUENCE [LARGE SCALE GENOMIC DNA]</scope>
    <source>
        <strain evidence="1 2">RO10H11247</strain>
    </source>
</reference>
<protein>
    <submittedName>
        <fullName evidence="1">Uncharacterized protein</fullName>
    </submittedName>
</protein>
<proteinExistence type="predicted"/>
<comment type="caution">
    <text evidence="1">The sequence shown here is derived from an EMBL/GenBank/DDBJ whole genome shotgun (WGS) entry which is preliminary data.</text>
</comment>
<organism evidence="1 2">
    <name type="scientific">Puccinia sorghi</name>
    <dbReference type="NCBI Taxonomy" id="27349"/>
    <lineage>
        <taxon>Eukaryota</taxon>
        <taxon>Fungi</taxon>
        <taxon>Dikarya</taxon>
        <taxon>Basidiomycota</taxon>
        <taxon>Pucciniomycotina</taxon>
        <taxon>Pucciniomycetes</taxon>
        <taxon>Pucciniales</taxon>
        <taxon>Pucciniaceae</taxon>
        <taxon>Puccinia</taxon>
    </lineage>
</organism>
<accession>A0A0L6UVD9</accession>
<dbReference type="EMBL" id="LAVV01008579">
    <property type="protein sequence ID" value="KNZ52449.1"/>
    <property type="molecule type" value="Genomic_DNA"/>
</dbReference>
<evidence type="ECO:0000313" key="2">
    <source>
        <dbReference type="Proteomes" id="UP000037035"/>
    </source>
</evidence>
<sequence>MDKKYSPMSNAYFNLSFEDSVPVVRICFFRTHLYLQHQAGSGKTNWDAIDGNLEKMKDQSTNYKKVFAELIVEQD</sequence>
<dbReference type="Proteomes" id="UP000037035">
    <property type="component" value="Unassembled WGS sequence"/>
</dbReference>